<keyword evidence="10" id="KW-1185">Reference proteome</keyword>
<dbReference type="SUPFAM" id="SSF48452">
    <property type="entry name" value="TPR-like"/>
    <property type="match status" value="1"/>
</dbReference>
<feature type="compositionally biased region" description="Acidic residues" evidence="6">
    <location>
        <begin position="1522"/>
        <end position="1535"/>
    </location>
</feature>
<protein>
    <recommendedName>
        <fullName evidence="2">histidine kinase</fullName>
        <ecNumber evidence="2">2.7.13.3</ecNumber>
    </recommendedName>
</protein>
<dbReference type="InterPro" id="IPR027417">
    <property type="entry name" value="P-loop_NTPase"/>
</dbReference>
<dbReference type="Gene3D" id="3.30.565.10">
    <property type="entry name" value="Histidine kinase-like ATPase, C-terminal domain"/>
    <property type="match status" value="1"/>
</dbReference>
<dbReference type="InterPro" id="IPR000719">
    <property type="entry name" value="Prot_kinase_dom"/>
</dbReference>
<keyword evidence="3" id="KW-0808">Transferase</keyword>
<dbReference type="Gene3D" id="1.10.287.130">
    <property type="match status" value="1"/>
</dbReference>
<dbReference type="SMART" id="SM00387">
    <property type="entry name" value="HATPase_c"/>
    <property type="match status" value="1"/>
</dbReference>
<evidence type="ECO:0000259" key="8">
    <source>
        <dbReference type="PROSITE" id="PS50109"/>
    </source>
</evidence>
<dbReference type="PANTHER" id="PTHR43642">
    <property type="entry name" value="HYBRID SIGNAL TRANSDUCTION HISTIDINE KINASE G"/>
    <property type="match status" value="1"/>
</dbReference>
<dbReference type="PRINTS" id="PR00344">
    <property type="entry name" value="BCTRLSENSOR"/>
</dbReference>
<evidence type="ECO:0000313" key="9">
    <source>
        <dbReference type="EMBL" id="USR90079.1"/>
    </source>
</evidence>
<dbReference type="SUPFAM" id="SSF55874">
    <property type="entry name" value="ATPase domain of HSP90 chaperone/DNA topoisomerase II/histidine kinase"/>
    <property type="match status" value="1"/>
</dbReference>
<evidence type="ECO:0000313" key="10">
    <source>
        <dbReference type="Proteomes" id="UP001056708"/>
    </source>
</evidence>
<dbReference type="PROSITE" id="PS50011">
    <property type="entry name" value="PROTEIN_KINASE_DOM"/>
    <property type="match status" value="1"/>
</dbReference>
<feature type="domain" description="Histidine kinase" evidence="8">
    <location>
        <begin position="1694"/>
        <end position="1963"/>
    </location>
</feature>
<feature type="domain" description="Protein kinase" evidence="7">
    <location>
        <begin position="9"/>
        <end position="273"/>
    </location>
</feature>
<keyword evidence="3" id="KW-0418">Kinase</keyword>
<keyword evidence="4" id="KW-0902">Two-component regulatory system</keyword>
<dbReference type="RefSeq" id="WP_252661752.1">
    <property type="nucleotide sequence ID" value="NZ_CP098611.1"/>
</dbReference>
<dbReference type="PROSITE" id="PS50109">
    <property type="entry name" value="HIS_KIN"/>
    <property type="match status" value="1"/>
</dbReference>
<keyword evidence="5" id="KW-0175">Coiled coil</keyword>
<dbReference type="InterPro" id="IPR005467">
    <property type="entry name" value="His_kinase_dom"/>
</dbReference>
<dbReference type="InterPro" id="IPR011990">
    <property type="entry name" value="TPR-like_helical_dom_sf"/>
</dbReference>
<dbReference type="InterPro" id="IPR003018">
    <property type="entry name" value="GAF"/>
</dbReference>
<evidence type="ECO:0000259" key="7">
    <source>
        <dbReference type="PROSITE" id="PS50011"/>
    </source>
</evidence>
<dbReference type="InterPro" id="IPR011009">
    <property type="entry name" value="Kinase-like_dom_sf"/>
</dbReference>
<reference evidence="9" key="1">
    <citation type="submission" date="2022-06" db="EMBL/GenBank/DDBJ databases">
        <title>Genome sequence of Phormidium yuhuli AB48 isolated from an industrial photobioreactor environment.</title>
        <authorList>
            <person name="Qiu Y."/>
            <person name="Noonan A.J.C."/>
            <person name="Dofher K."/>
            <person name="Koch M."/>
            <person name="Kieft B."/>
            <person name="Lin X."/>
            <person name="Ziels R.M."/>
            <person name="Hallam S.J."/>
        </authorList>
    </citation>
    <scope>NUCLEOTIDE SEQUENCE</scope>
    <source>
        <strain evidence="9">AB48</strain>
    </source>
</reference>
<dbReference type="InterPro" id="IPR041664">
    <property type="entry name" value="AAA_16"/>
</dbReference>
<dbReference type="PANTHER" id="PTHR43642:SF1">
    <property type="entry name" value="HYBRID SIGNAL TRANSDUCTION HISTIDINE KINASE G"/>
    <property type="match status" value="1"/>
</dbReference>
<dbReference type="EC" id="2.7.13.3" evidence="2"/>
<comment type="catalytic activity">
    <reaction evidence="1">
        <text>ATP + protein L-histidine = ADP + protein N-phospho-L-histidine.</text>
        <dbReference type="EC" id="2.7.13.3"/>
    </reaction>
</comment>
<gene>
    <name evidence="9" type="ORF">NEA10_14650</name>
</gene>
<dbReference type="SUPFAM" id="SSF55781">
    <property type="entry name" value="GAF domain-like"/>
    <property type="match status" value="1"/>
</dbReference>
<dbReference type="Gene3D" id="1.10.510.10">
    <property type="entry name" value="Transferase(Phosphotransferase) domain 1"/>
    <property type="match status" value="1"/>
</dbReference>
<dbReference type="Proteomes" id="UP001056708">
    <property type="component" value="Chromosome"/>
</dbReference>
<evidence type="ECO:0000256" key="4">
    <source>
        <dbReference type="ARBA" id="ARBA00023012"/>
    </source>
</evidence>
<dbReference type="InterPro" id="IPR003594">
    <property type="entry name" value="HATPase_dom"/>
</dbReference>
<dbReference type="InterPro" id="IPR053159">
    <property type="entry name" value="Hybrid_Histidine_Kinase"/>
</dbReference>
<evidence type="ECO:0000256" key="1">
    <source>
        <dbReference type="ARBA" id="ARBA00000085"/>
    </source>
</evidence>
<evidence type="ECO:0000256" key="6">
    <source>
        <dbReference type="SAM" id="MobiDB-lite"/>
    </source>
</evidence>
<dbReference type="InterPro" id="IPR036890">
    <property type="entry name" value="HATPase_C_sf"/>
</dbReference>
<proteinExistence type="predicted"/>
<dbReference type="InterPro" id="IPR004358">
    <property type="entry name" value="Sig_transdc_His_kin-like_C"/>
</dbReference>
<feature type="coiled-coil region" evidence="5">
    <location>
        <begin position="1652"/>
        <end position="1685"/>
    </location>
</feature>
<dbReference type="CDD" id="cd14014">
    <property type="entry name" value="STKc_PknB_like"/>
    <property type="match status" value="1"/>
</dbReference>
<dbReference type="Gene3D" id="3.30.450.40">
    <property type="match status" value="1"/>
</dbReference>
<dbReference type="SMART" id="SM00065">
    <property type="entry name" value="GAF"/>
    <property type="match status" value="1"/>
</dbReference>
<dbReference type="Pfam" id="PF02518">
    <property type="entry name" value="HATPase_c"/>
    <property type="match status" value="1"/>
</dbReference>
<evidence type="ECO:0000256" key="2">
    <source>
        <dbReference type="ARBA" id="ARBA00012438"/>
    </source>
</evidence>
<dbReference type="Pfam" id="PF01590">
    <property type="entry name" value="GAF"/>
    <property type="match status" value="1"/>
</dbReference>
<sequence>MLSILLPGYQLSSPIYESVNSLVYQGQRERDGLPVILKILKSDRATATEIARYHQEYHITQHLDLDGVVRALALETYQSTLAIVLEDFGGLSLKHYLAQRPSHRLPLPEFLDLAIQIVEILGQIHGANIIHKDINPANLLYNPELNCIKVIDFGISSQVTPPYTVLPNPKILEGTLPYMSPEQTGRMNCSLDYRSDFYSLGVTFYELLLGRLPFDSTDTMELVHCHIAQTPTPPHEIDPSIPTALSGILLKLLAKTADERYQSAWGIQTDLVLCLMQLEATGTIEDVIPGENDVVNKFRIPQTIYGRDQQLEQLHRAFDAIGAIPQANSGGSTPLTGTSATSAIFIRGESGIGKTALVAESYKPLTRHCGYFVTGTFERSHRDSSPPGPETLATVERASGGIIAYRGWISALSELIRQLLTETETSLAQWRDRLQQVLLPQGQSQPTPRDYKELRDLLALIPELQLVLGPNLPPNLQIQEHPLGDREACGNRESLISSPEPLQKLLQVFAHSHQPFVVFLDNLQWADLDSLALIETLLSDPKSQSFLIIAAYRDNQTHLLPQSAGHPPTSSPFALNSILSLQARLQEQGCPVGQLHLQGLELEAIAALVADTLQNSLKAVMPLAALISQKTNGNPFFVREFLKTLDREQLLRFDDESMSWQWDIERIKAQDITDNVLEFLLDQFKTLPPQTQYILHLGAVVGMEFDLDLIADLINGSPEELFQNLIPALVEGLVQPRAKDSDQRGALSLSRTYPSTPQELLLLRQYQFLHEQVQQAAYRMTQTVALTNPEGAPTISNDTAKLHLEIGKRLLQRAQQGPRASSSSAETVPVAMSPGDIFEIVYHWNLGQGAIAEREETLQRAQLNHLAAKQARLKRDYTGAIAYSLAGIEALGKGAWSTTPQLSFNLHLERARANLLQGNLDRSQDLLNILYQQQPQDSLATELDSLALAGLSLRGEVEAADELARQALERLELTPQLPSLTSAPSPEMDPFPHWSPEQLNQPPAQEVSALDQLLGQTLTFYLTYAPHSVCCQEIVQRLLGRSQQLGSSPATPLAAAAYTVILLNQGHHDQAQTWVTALAAWRPPSQTASNLEGPTQEMAQWAEFSPSRDLNSELSQPNSYLAWSELLLASQVYPRLYGIPKSLSLLDAAEHHSRGVGDWLALGVIIVERLYLEFYGGKALNILAGDIAQALEWCRKYQHHWAIDALKALQLPLQYLRLGLAAEEMTPDAMAVGQLAPGQRRVWASTEIHRAWILYLEREYELALTRLQGVITPTRAVPKGAGVITPGDVNPLTWALGRSVMALCWSALTQVGEPLPEPFLTVEAELERWSQDCPETFASLAAMIKGERHRLQSNDREAIDAYDQAIERALESHCPYGMTLAHELAAQFWLQRQKPKIARVYLAEAYTAYQRWGARYKVGQLTQTYGSLLSVTTLALQDQEDADSFNHRVNMSLDYTRSRAAVLDVTTVMKAARSLSGEIVLDRLLGKLMKLAIANAGATRGAIILDRMGQLTLEIVQTVGDLDEDSDEEAGEGSEDDNRPIKEGLRPGIALEVCDSLPRSAIHYVARTNESVVLNDATAESAFVNDLYIQQFQPKSLLCAPIQGKGKLIGLLYLENNLTAGAFTRDRLDVLMLLCAQAAIALENARLYENLKQSEIRERDRAQQLRDSLEELQEAQLQLVQSEKMATLGQLVAGVAHEINNPVGFVDANLSHAAGYIEDLLGLLELYQETFPDPGEDIEAEIEEIDLEFILKDLPQILSSMSVGTERIRQISRSLRTFSRADTSAKVPVNIHEGIDSTLMILKPRLKFTQVRPSIQIVKDYGDLPEIECYAGQLNQVFMNIIANAIDAFDEANVGLTFEEIEQNPNQITISTELIQTYVSNEEDDETDSDWVIIRIRDNGPGMPEDVQNNIFNHLFTTKAVGKGTGLGLSISHQIVVEKHQGRLSCRSTLGEGTEFVIEIPIE</sequence>
<evidence type="ECO:0000256" key="5">
    <source>
        <dbReference type="SAM" id="Coils"/>
    </source>
</evidence>
<name>A0ABY5ALJ7_9CYAN</name>
<dbReference type="InterPro" id="IPR029016">
    <property type="entry name" value="GAF-like_dom_sf"/>
</dbReference>
<feature type="region of interest" description="Disordered" evidence="6">
    <location>
        <begin position="1522"/>
        <end position="1543"/>
    </location>
</feature>
<dbReference type="Pfam" id="PF13191">
    <property type="entry name" value="AAA_16"/>
    <property type="match status" value="1"/>
</dbReference>
<dbReference type="Pfam" id="PF00069">
    <property type="entry name" value="Pkinase"/>
    <property type="match status" value="1"/>
</dbReference>
<accession>A0ABY5ALJ7</accession>
<organism evidence="9 10">
    <name type="scientific">Phormidium yuhuli AB48</name>
    <dbReference type="NCBI Taxonomy" id="2940671"/>
    <lineage>
        <taxon>Bacteria</taxon>
        <taxon>Bacillati</taxon>
        <taxon>Cyanobacteriota</taxon>
        <taxon>Cyanophyceae</taxon>
        <taxon>Oscillatoriophycideae</taxon>
        <taxon>Oscillatoriales</taxon>
        <taxon>Oscillatoriaceae</taxon>
        <taxon>Phormidium</taxon>
        <taxon>Phormidium yuhuli</taxon>
    </lineage>
</organism>
<dbReference type="SUPFAM" id="SSF56112">
    <property type="entry name" value="Protein kinase-like (PK-like)"/>
    <property type="match status" value="1"/>
</dbReference>
<evidence type="ECO:0000256" key="3">
    <source>
        <dbReference type="ARBA" id="ARBA00022777"/>
    </source>
</evidence>
<dbReference type="EMBL" id="CP098611">
    <property type="protein sequence ID" value="USR90079.1"/>
    <property type="molecule type" value="Genomic_DNA"/>
</dbReference>
<dbReference type="SUPFAM" id="SSF52540">
    <property type="entry name" value="P-loop containing nucleoside triphosphate hydrolases"/>
    <property type="match status" value="1"/>
</dbReference>